<gene>
    <name evidence="1" type="ORF">G3T16_19790</name>
</gene>
<dbReference type="Gene3D" id="3.30.530.20">
    <property type="match status" value="1"/>
</dbReference>
<evidence type="ECO:0000313" key="2">
    <source>
        <dbReference type="Proteomes" id="UP000477680"/>
    </source>
</evidence>
<evidence type="ECO:0000313" key="1">
    <source>
        <dbReference type="EMBL" id="QIB67304.1"/>
    </source>
</evidence>
<dbReference type="KEGG" id="kim:G3T16_19790"/>
<dbReference type="Pfam" id="PF10604">
    <property type="entry name" value="Polyketide_cyc2"/>
    <property type="match status" value="1"/>
</dbReference>
<name>A0A6C0UBA4_9GAMM</name>
<organism evidence="1 2">
    <name type="scientific">Kineobactrum salinum</name>
    <dbReference type="NCBI Taxonomy" id="2708301"/>
    <lineage>
        <taxon>Bacteria</taxon>
        <taxon>Pseudomonadati</taxon>
        <taxon>Pseudomonadota</taxon>
        <taxon>Gammaproteobacteria</taxon>
        <taxon>Cellvibrionales</taxon>
        <taxon>Halieaceae</taxon>
        <taxon>Kineobactrum</taxon>
    </lineage>
</organism>
<proteinExistence type="predicted"/>
<dbReference type="Proteomes" id="UP000477680">
    <property type="component" value="Chromosome"/>
</dbReference>
<protein>
    <submittedName>
        <fullName evidence="1">SRPBCC family protein</fullName>
    </submittedName>
</protein>
<sequence length="133" mass="15070">MHEVQHISIYIDRLPSEVYEFASNPENLPRWAAGLASSEVKRGRDAWAAESPFGKVKIRFAERNTFGIMDHDVKLDSGVVVHNPMRVVPNGDGSEFVFSLLRRPGMSDEQFAEDKQAVEKDLATLKELLERRS</sequence>
<dbReference type="SUPFAM" id="SSF55961">
    <property type="entry name" value="Bet v1-like"/>
    <property type="match status" value="1"/>
</dbReference>
<keyword evidence="2" id="KW-1185">Reference proteome</keyword>
<dbReference type="AlphaFoldDB" id="A0A6C0UBA4"/>
<dbReference type="RefSeq" id="WP_163496731.1">
    <property type="nucleotide sequence ID" value="NZ_CP048711.1"/>
</dbReference>
<dbReference type="EMBL" id="CP048711">
    <property type="protein sequence ID" value="QIB67304.1"/>
    <property type="molecule type" value="Genomic_DNA"/>
</dbReference>
<accession>A0A6C0UBA4</accession>
<dbReference type="InterPro" id="IPR023393">
    <property type="entry name" value="START-like_dom_sf"/>
</dbReference>
<reference evidence="1 2" key="1">
    <citation type="submission" date="2020-02" db="EMBL/GenBank/DDBJ databases">
        <title>Genome sequencing for Kineobactrum sp. M2.</title>
        <authorList>
            <person name="Park S.-J."/>
        </authorList>
    </citation>
    <scope>NUCLEOTIDE SEQUENCE [LARGE SCALE GENOMIC DNA]</scope>
    <source>
        <strain evidence="1 2">M2</strain>
    </source>
</reference>
<dbReference type="InterPro" id="IPR019587">
    <property type="entry name" value="Polyketide_cyclase/dehydratase"/>
</dbReference>